<dbReference type="HOGENOM" id="CLU_069894_0_0_1"/>
<dbReference type="PANTHER" id="PTHR31006:SF3">
    <property type="entry name" value="F-BOX DOMAIN-CONTAINING PROTEIN-RELATED"/>
    <property type="match status" value="1"/>
</dbReference>
<dbReference type="InterPro" id="IPR042317">
    <property type="entry name" value="She-1-like"/>
</dbReference>
<gene>
    <name evidence="1" type="ORF">CAEBREN_28237</name>
</gene>
<dbReference type="eggNOG" id="ENOG502TJWS">
    <property type="taxonomic scope" value="Eukaryota"/>
</dbReference>
<accession>G0MD90</accession>
<dbReference type="EMBL" id="GL379790">
    <property type="protein sequence ID" value="EGT49551.1"/>
    <property type="molecule type" value="Genomic_DNA"/>
</dbReference>
<sequence>MYEDSTVKFEKWNFLPPELKREVMKKLNFNDIWSIRRTASAEHALANTLKPKFSKVDVITNRVHIYETDNPFKKSKSSFDLIYIIRPNLRHDSPFDLFKWICHHALIENMEIMGDRVPHLLMNLLKETTRQFSVNNLKLNDVNGAEINFYLSKMDSKLETIRIGCSCRSFDKLIDIRSVVNARYIQIAESTSRSCAILLAQKWIDNDAKVDRVFETMVYKKGAFERFVEEFTSRIVYKTAKNVKIRTDNPKKHIKLELGIKSDHWKCRRKQNQEFIRLSVVRADQEDKPEDEREQPWMPELEDLQFRRDLITKSPFR</sequence>
<dbReference type="InParanoid" id="G0MD90"/>
<evidence type="ECO:0008006" key="3">
    <source>
        <dbReference type="Google" id="ProtNLM"/>
    </source>
</evidence>
<keyword evidence="2" id="KW-1185">Reference proteome</keyword>
<dbReference type="Proteomes" id="UP000008068">
    <property type="component" value="Unassembled WGS sequence"/>
</dbReference>
<reference evidence="2" key="1">
    <citation type="submission" date="2011-07" db="EMBL/GenBank/DDBJ databases">
        <authorList>
            <consortium name="Caenorhabditis brenneri Sequencing and Analysis Consortium"/>
            <person name="Wilson R.K."/>
        </authorList>
    </citation>
    <scope>NUCLEOTIDE SEQUENCE [LARGE SCALE GENOMIC DNA]</scope>
    <source>
        <strain evidence="2">PB2801</strain>
    </source>
</reference>
<name>G0MD90_CAEBE</name>
<proteinExistence type="predicted"/>
<dbReference type="PANTHER" id="PTHR31006">
    <property type="entry name" value="F-BOX DOMAIN-CONTAINING PROTEIN-RELATED-RELATED"/>
    <property type="match status" value="1"/>
</dbReference>
<dbReference type="OrthoDB" id="5784581at2759"/>
<protein>
    <recommendedName>
        <fullName evidence="3">F-box domain-containing protein</fullName>
    </recommendedName>
</protein>
<evidence type="ECO:0000313" key="2">
    <source>
        <dbReference type="Proteomes" id="UP000008068"/>
    </source>
</evidence>
<evidence type="ECO:0000313" key="1">
    <source>
        <dbReference type="EMBL" id="EGT49551.1"/>
    </source>
</evidence>
<organism evidence="2">
    <name type="scientific">Caenorhabditis brenneri</name>
    <name type="common">Nematode worm</name>
    <dbReference type="NCBI Taxonomy" id="135651"/>
    <lineage>
        <taxon>Eukaryota</taxon>
        <taxon>Metazoa</taxon>
        <taxon>Ecdysozoa</taxon>
        <taxon>Nematoda</taxon>
        <taxon>Chromadorea</taxon>
        <taxon>Rhabditida</taxon>
        <taxon>Rhabditina</taxon>
        <taxon>Rhabditomorpha</taxon>
        <taxon>Rhabditoidea</taxon>
        <taxon>Rhabditidae</taxon>
        <taxon>Peloderinae</taxon>
        <taxon>Caenorhabditis</taxon>
    </lineage>
</organism>
<dbReference type="AlphaFoldDB" id="G0MD90"/>